<keyword evidence="2" id="KW-1185">Reference proteome</keyword>
<dbReference type="EMBL" id="CM055729">
    <property type="protein sequence ID" value="KAJ8014697.1"/>
    <property type="molecule type" value="Genomic_DNA"/>
</dbReference>
<protein>
    <submittedName>
        <fullName evidence="1">Uncharacterized protein</fullName>
    </submittedName>
</protein>
<reference evidence="1" key="1">
    <citation type="submission" date="2021-05" db="EMBL/GenBank/DDBJ databases">
        <authorList>
            <person name="Pan Q."/>
            <person name="Jouanno E."/>
            <person name="Zahm M."/>
            <person name="Klopp C."/>
            <person name="Cabau C."/>
            <person name="Louis A."/>
            <person name="Berthelot C."/>
            <person name="Parey E."/>
            <person name="Roest Crollius H."/>
            <person name="Montfort J."/>
            <person name="Robinson-Rechavi M."/>
            <person name="Bouchez O."/>
            <person name="Lampietro C."/>
            <person name="Lopez Roques C."/>
            <person name="Donnadieu C."/>
            <person name="Postlethwait J."/>
            <person name="Bobe J."/>
            <person name="Dillon D."/>
            <person name="Chandos A."/>
            <person name="von Hippel F."/>
            <person name="Guiguen Y."/>
        </authorList>
    </citation>
    <scope>NUCLEOTIDE SEQUENCE</scope>
    <source>
        <strain evidence="1">YG-Jan2019</strain>
    </source>
</reference>
<evidence type="ECO:0000313" key="1">
    <source>
        <dbReference type="EMBL" id="KAJ8014697.1"/>
    </source>
</evidence>
<name>A0ACC2HG20_DALPE</name>
<dbReference type="Proteomes" id="UP001157502">
    <property type="component" value="Chromosome 2"/>
</dbReference>
<comment type="caution">
    <text evidence="1">The sequence shown here is derived from an EMBL/GenBank/DDBJ whole genome shotgun (WGS) entry which is preliminary data.</text>
</comment>
<gene>
    <name evidence="1" type="ORF">DPEC_G00018340</name>
</gene>
<proteinExistence type="predicted"/>
<organism evidence="1 2">
    <name type="scientific">Dallia pectoralis</name>
    <name type="common">Alaska blackfish</name>
    <dbReference type="NCBI Taxonomy" id="75939"/>
    <lineage>
        <taxon>Eukaryota</taxon>
        <taxon>Metazoa</taxon>
        <taxon>Chordata</taxon>
        <taxon>Craniata</taxon>
        <taxon>Vertebrata</taxon>
        <taxon>Euteleostomi</taxon>
        <taxon>Actinopterygii</taxon>
        <taxon>Neopterygii</taxon>
        <taxon>Teleostei</taxon>
        <taxon>Protacanthopterygii</taxon>
        <taxon>Esociformes</taxon>
        <taxon>Umbridae</taxon>
        <taxon>Dallia</taxon>
    </lineage>
</organism>
<evidence type="ECO:0000313" key="2">
    <source>
        <dbReference type="Proteomes" id="UP001157502"/>
    </source>
</evidence>
<accession>A0ACC2HG20</accession>
<sequence length="541" mass="61293">MDDLTVTTLHVPGARWILKGLEEMTTWARMSFKPTKSRSLVLKKGKVTNKFCFTLAMTQIPSFTEKPVKSLGKVFNCSLKDTAAVRATNLELEGWLAVVDKSGLPGKFKAWIYQHGTLPRILWPLLIYDVPISTIEGFERRVRRFLRRWLGLPRSLSSIALYGQNNKLKLPIISLNEEFKVSRAREVLLYRESRDLKVSKAGIEVRTGRRWRAAEEVKVAESRLRHRELVGAVAYGRAGLGSGTTSRYNKAQGKDRRSLVQQEARAAVEEERASRMVGMRQQEAWTRWEHAVDRKVTWAELWKAERHRIRFLIQAVYDVLPSPSNLFSWGLVESPACILCLKRGTLEHIISCCSKALGEGRYRWRHDQVLKAIARTITCGIGHCKRLRSVKKTITFVRAGEKPLLAARTTSSGLLATAQDWELEVDLGKRLKFPGTAATTSLRPDMLLISETSKHIILLELTVPWEDRIEEANERKREKYAELVEECRNNGWRARCEPIAEGLLASLSAEPTTSWVSQGPASEGPSKRSQRQQKLPQGGCG</sequence>